<reference evidence="12 13" key="1">
    <citation type="submission" date="2018-11" db="EMBL/GenBank/DDBJ databases">
        <authorList>
            <person name="Mardanov A.V."/>
            <person name="Ravin N.V."/>
            <person name="Dedysh S.N."/>
        </authorList>
    </citation>
    <scope>NUCLEOTIDE SEQUENCE [LARGE SCALE GENOMIC DNA]</scope>
    <source>
        <strain evidence="12 13">AF10</strain>
    </source>
</reference>
<dbReference type="Gene3D" id="3.40.50.620">
    <property type="entry name" value="HUPs"/>
    <property type="match status" value="1"/>
</dbReference>
<organism evidence="12 13">
    <name type="scientific">Granulicella sibirica</name>
    <dbReference type="NCBI Taxonomy" id="2479048"/>
    <lineage>
        <taxon>Bacteria</taxon>
        <taxon>Pseudomonadati</taxon>
        <taxon>Acidobacteriota</taxon>
        <taxon>Terriglobia</taxon>
        <taxon>Terriglobales</taxon>
        <taxon>Acidobacteriaceae</taxon>
        <taxon>Granulicella</taxon>
    </lineage>
</organism>
<comment type="similarity">
    <text evidence="1">Belongs to the PAPS reductase family. CysD subfamily.</text>
</comment>
<dbReference type="PANTHER" id="PTHR43196">
    <property type="entry name" value="SULFATE ADENYLYLTRANSFERASE SUBUNIT 2"/>
    <property type="match status" value="1"/>
</dbReference>
<name>A0A4V1L5W8_9BACT</name>
<dbReference type="GO" id="GO:0000103">
    <property type="term" value="P:sulfate assimilation"/>
    <property type="evidence" value="ECO:0007669"/>
    <property type="project" value="InterPro"/>
</dbReference>
<keyword evidence="13" id="KW-1185">Reference proteome</keyword>
<dbReference type="Proteomes" id="UP000289437">
    <property type="component" value="Unassembled WGS sequence"/>
</dbReference>
<evidence type="ECO:0000256" key="4">
    <source>
        <dbReference type="ARBA" id="ARBA00022679"/>
    </source>
</evidence>
<evidence type="ECO:0000259" key="11">
    <source>
        <dbReference type="Pfam" id="PF01507"/>
    </source>
</evidence>
<dbReference type="GO" id="GO:0005524">
    <property type="term" value="F:ATP binding"/>
    <property type="evidence" value="ECO:0007669"/>
    <property type="project" value="UniProtKB-KW"/>
</dbReference>
<sequence>MTYQTAEFEPLTETLAPVLQAPERLNHLQALEAESIAIMREAVAEFARPVMLYSIGKDSSVMLRLAQKAFFPGKIPFPLLHIDTSYKFPEMIAFRDAYTKEIGADLVVHRNEAAIAGGANPYELGTQNCCGLLKTRALLDGLEAGGYDAAFGGARRDEEKSRAKERVYSFRDSAGQWDPKNQRPELWSLYNARLRKGESIRVFPLSNWTELDIWLYLYAEKIPIVPLYFAQDRPIIMRGGAMTLYHDGMKLFPGEKIFTEKVRMRSLGCLPCTGAMRSQADTLPKIIEELMTFRRSERENRAIDHDEEGSMEVKKREGYF</sequence>
<comment type="caution">
    <text evidence="12">The sequence shown here is derived from an EMBL/GenBank/DDBJ whole genome shotgun (WGS) entry which is preliminary data.</text>
</comment>
<reference evidence="13" key="2">
    <citation type="submission" date="2019-02" db="EMBL/GenBank/DDBJ databases">
        <title>Granulicella sibirica sp. nov., a psychrotolerant acidobacterium isolated from an organic soil layer in forested tundra, West Siberia.</title>
        <authorList>
            <person name="Oshkin I.Y."/>
            <person name="Kulichevskaya I.S."/>
            <person name="Rijpstra W.I.C."/>
            <person name="Sinninghe Damste J.S."/>
            <person name="Rakitin A.L."/>
            <person name="Ravin N.V."/>
            <person name="Dedysh S.N."/>
        </authorList>
    </citation>
    <scope>NUCLEOTIDE SEQUENCE [LARGE SCALE GENOMIC DNA]</scope>
    <source>
        <strain evidence="13">AF10</strain>
    </source>
</reference>
<dbReference type="OrthoDB" id="9772604at2"/>
<dbReference type="NCBIfam" id="TIGR02039">
    <property type="entry name" value="CysD"/>
    <property type="match status" value="1"/>
</dbReference>
<keyword evidence="7" id="KW-0067">ATP-binding</keyword>
<keyword evidence="4 12" id="KW-0808">Transferase</keyword>
<evidence type="ECO:0000313" key="12">
    <source>
        <dbReference type="EMBL" id="RXH57214.1"/>
    </source>
</evidence>
<dbReference type="PIRSF" id="PIRSF002936">
    <property type="entry name" value="CysDAde_trans"/>
    <property type="match status" value="1"/>
</dbReference>
<keyword evidence="5 12" id="KW-0548">Nucleotidyltransferase</keyword>
<protein>
    <recommendedName>
        <fullName evidence="3">Sulfate adenylyltransferase subunit 2</fullName>
        <ecNumber evidence="2">2.7.7.4</ecNumber>
    </recommendedName>
    <alternativeName>
        <fullName evidence="8">ATP-sulfurylase small subunit</fullName>
    </alternativeName>
    <alternativeName>
        <fullName evidence="9">Sulfate adenylate transferase</fullName>
    </alternativeName>
</protein>
<evidence type="ECO:0000256" key="8">
    <source>
        <dbReference type="ARBA" id="ARBA00030256"/>
    </source>
</evidence>
<dbReference type="GO" id="GO:0004781">
    <property type="term" value="F:sulfate adenylyltransferase (ATP) activity"/>
    <property type="evidence" value="ECO:0007669"/>
    <property type="project" value="UniProtKB-EC"/>
</dbReference>
<proteinExistence type="inferred from homology"/>
<dbReference type="InterPro" id="IPR011784">
    <property type="entry name" value="SO4_adenylTrfase_ssu"/>
</dbReference>
<dbReference type="InterPro" id="IPR050128">
    <property type="entry name" value="Sulfate_adenylyltrnsfr_sub2"/>
</dbReference>
<evidence type="ECO:0000256" key="9">
    <source>
        <dbReference type="ARBA" id="ARBA00031812"/>
    </source>
</evidence>
<dbReference type="Pfam" id="PF01507">
    <property type="entry name" value="PAPS_reduct"/>
    <property type="match status" value="1"/>
</dbReference>
<evidence type="ECO:0000256" key="2">
    <source>
        <dbReference type="ARBA" id="ARBA00012391"/>
    </source>
</evidence>
<evidence type="ECO:0000256" key="5">
    <source>
        <dbReference type="ARBA" id="ARBA00022695"/>
    </source>
</evidence>
<gene>
    <name evidence="12" type="ORF">GRAN_0524</name>
</gene>
<feature type="domain" description="Phosphoadenosine phosphosulphate reductase" evidence="11">
    <location>
        <begin position="49"/>
        <end position="274"/>
    </location>
</feature>
<evidence type="ECO:0000256" key="7">
    <source>
        <dbReference type="ARBA" id="ARBA00022840"/>
    </source>
</evidence>
<evidence type="ECO:0000256" key="10">
    <source>
        <dbReference type="SAM" id="MobiDB-lite"/>
    </source>
</evidence>
<feature type="compositionally biased region" description="Basic and acidic residues" evidence="10">
    <location>
        <begin position="311"/>
        <end position="320"/>
    </location>
</feature>
<keyword evidence="6" id="KW-0547">Nucleotide-binding</keyword>
<dbReference type="AlphaFoldDB" id="A0A4V1L5W8"/>
<dbReference type="EMBL" id="RDSM01000001">
    <property type="protein sequence ID" value="RXH57214.1"/>
    <property type="molecule type" value="Genomic_DNA"/>
</dbReference>
<dbReference type="NCBIfam" id="NF009214">
    <property type="entry name" value="PRK12563.1"/>
    <property type="match status" value="1"/>
</dbReference>
<dbReference type="EC" id="2.7.7.4" evidence="2"/>
<evidence type="ECO:0000313" key="13">
    <source>
        <dbReference type="Proteomes" id="UP000289437"/>
    </source>
</evidence>
<dbReference type="InterPro" id="IPR014729">
    <property type="entry name" value="Rossmann-like_a/b/a_fold"/>
</dbReference>
<feature type="region of interest" description="Disordered" evidence="10">
    <location>
        <begin position="298"/>
        <end position="320"/>
    </location>
</feature>
<dbReference type="SUPFAM" id="SSF52402">
    <property type="entry name" value="Adenine nucleotide alpha hydrolases-like"/>
    <property type="match status" value="1"/>
</dbReference>
<dbReference type="FunFam" id="3.40.50.620:FF:000002">
    <property type="entry name" value="Sulfate adenylyltransferase subunit 2"/>
    <property type="match status" value="1"/>
</dbReference>
<evidence type="ECO:0000256" key="6">
    <source>
        <dbReference type="ARBA" id="ARBA00022741"/>
    </source>
</evidence>
<dbReference type="NCBIfam" id="NF003587">
    <property type="entry name" value="PRK05253.1"/>
    <property type="match status" value="1"/>
</dbReference>
<evidence type="ECO:0000256" key="1">
    <source>
        <dbReference type="ARBA" id="ARBA00008885"/>
    </source>
</evidence>
<evidence type="ECO:0000256" key="3">
    <source>
        <dbReference type="ARBA" id="ARBA00022004"/>
    </source>
</evidence>
<dbReference type="PANTHER" id="PTHR43196:SF1">
    <property type="entry name" value="SULFATE ADENYLYLTRANSFERASE SUBUNIT 2"/>
    <property type="match status" value="1"/>
</dbReference>
<dbReference type="InterPro" id="IPR002500">
    <property type="entry name" value="PAPS_reduct_dom"/>
</dbReference>
<accession>A0A4V1L5W8</accession>